<feature type="signal peptide" evidence="1">
    <location>
        <begin position="1"/>
        <end position="19"/>
    </location>
</feature>
<dbReference type="GeneID" id="18260694"/>
<evidence type="ECO:0000313" key="2">
    <source>
        <dbReference type="EMBL" id="EGS17335.1"/>
    </source>
</evidence>
<dbReference type="KEGG" id="cthr:CTHT_0066560"/>
<dbReference type="eggNOG" id="ENOG502T6E8">
    <property type="taxonomic scope" value="Eukaryota"/>
</dbReference>
<dbReference type="EMBL" id="GL988047">
    <property type="protein sequence ID" value="EGS17335.1"/>
    <property type="molecule type" value="Genomic_DNA"/>
</dbReference>
<accession>G0SGJ6</accession>
<dbReference type="HOGENOM" id="CLU_062877_0_0_1"/>
<sequence length="322" mass="36042">MRFILSLLFHVVHLPFTTAEVLGEWTLRSLTRTCDADGKSCQYSLDISIEYFPNTTDPNAETKVGSECGFSVKAGAFPEDNPPNLLANETSFKAVDCWESRLVEQPSQPDSQPRFVVNGGYDRVGNFWTIVPTDRKRDAYAFFGYPEEELESGVTAKEAKKAKALKVGTFERGVEVWGFEGKIKRDNDNVNEGEHAIKVMALDVQEWKKVEGRMWQVKGLTRFPDLSLNATDISFSIIDNVGAETHCSLAIRGTDPRESWYGKACGRDFTISWGYNGRADSAVMTVCYPRNGTSAWFGFDHVNKALYLGNSRKEPVYYSGCA</sequence>
<keyword evidence="1" id="KW-0732">Signal</keyword>
<dbReference type="RefSeq" id="XP_006696953.1">
    <property type="nucleotide sequence ID" value="XM_006696890.1"/>
</dbReference>
<reference evidence="2 3" key="1">
    <citation type="journal article" date="2011" name="Cell">
        <title>Insight into structure and assembly of the nuclear pore complex by utilizing the genome of a eukaryotic thermophile.</title>
        <authorList>
            <person name="Amlacher S."/>
            <person name="Sarges P."/>
            <person name="Flemming D."/>
            <person name="van Noort V."/>
            <person name="Kunze R."/>
            <person name="Devos D.P."/>
            <person name="Arumugam M."/>
            <person name="Bork P."/>
            <person name="Hurt E."/>
        </authorList>
    </citation>
    <scope>NUCLEOTIDE SEQUENCE [LARGE SCALE GENOMIC DNA]</scope>
    <source>
        <strain evidence="3">DSM 1495 / CBS 144.50 / IMI 039719</strain>
    </source>
</reference>
<organism evidence="3">
    <name type="scientific">Chaetomium thermophilum (strain DSM 1495 / CBS 144.50 / IMI 039719)</name>
    <name type="common">Thermochaetoides thermophila</name>
    <dbReference type="NCBI Taxonomy" id="759272"/>
    <lineage>
        <taxon>Eukaryota</taxon>
        <taxon>Fungi</taxon>
        <taxon>Dikarya</taxon>
        <taxon>Ascomycota</taxon>
        <taxon>Pezizomycotina</taxon>
        <taxon>Sordariomycetes</taxon>
        <taxon>Sordariomycetidae</taxon>
        <taxon>Sordariales</taxon>
        <taxon>Chaetomiaceae</taxon>
        <taxon>Thermochaetoides</taxon>
    </lineage>
</organism>
<protein>
    <submittedName>
        <fullName evidence="2">Uncharacterized protein</fullName>
    </submittedName>
</protein>
<dbReference type="Proteomes" id="UP000008066">
    <property type="component" value="Unassembled WGS sequence"/>
</dbReference>
<dbReference type="STRING" id="759272.G0SGJ6"/>
<proteinExistence type="predicted"/>
<keyword evidence="3" id="KW-1185">Reference proteome</keyword>
<name>G0SGJ6_CHATD</name>
<evidence type="ECO:0000313" key="3">
    <source>
        <dbReference type="Proteomes" id="UP000008066"/>
    </source>
</evidence>
<gene>
    <name evidence="2" type="ORF">CTHT_0066560</name>
</gene>
<dbReference type="AlphaFoldDB" id="G0SGJ6"/>
<feature type="chain" id="PRO_5003409544" evidence="1">
    <location>
        <begin position="20"/>
        <end position="322"/>
    </location>
</feature>
<evidence type="ECO:0000256" key="1">
    <source>
        <dbReference type="SAM" id="SignalP"/>
    </source>
</evidence>
<dbReference type="OrthoDB" id="3836772at2759"/>